<evidence type="ECO:0000313" key="2">
    <source>
        <dbReference type="EMBL" id="EKG11656.1"/>
    </source>
</evidence>
<name>K2QP04_MACPH</name>
<sequence length="115" mass="13132">MLNRRRPEERRQSSNESFCMTSRHPEQLGLSEKITEYGHHCGPAFSRELVSLVSREVKLLSCRRRRPCGARWLPIIAVLGALFPHEVGEFERYGCSSIVLIADSPDSYKRGIQTS</sequence>
<evidence type="ECO:0000256" key="1">
    <source>
        <dbReference type="SAM" id="MobiDB-lite"/>
    </source>
</evidence>
<proteinExistence type="predicted"/>
<dbReference type="InParanoid" id="K2QP04"/>
<evidence type="ECO:0000313" key="3">
    <source>
        <dbReference type="Proteomes" id="UP000007129"/>
    </source>
</evidence>
<feature type="compositionally biased region" description="Basic and acidic residues" evidence="1">
    <location>
        <begin position="1"/>
        <end position="13"/>
    </location>
</feature>
<dbReference type="VEuPathDB" id="FungiDB:MPH_11149"/>
<feature type="region of interest" description="Disordered" evidence="1">
    <location>
        <begin position="1"/>
        <end position="23"/>
    </location>
</feature>
<reference evidence="2 3" key="1">
    <citation type="journal article" date="2012" name="BMC Genomics">
        <title>Tools to kill: Genome of one of the most destructive plant pathogenic fungi Macrophomina phaseolina.</title>
        <authorList>
            <person name="Islam M.S."/>
            <person name="Haque M.S."/>
            <person name="Islam M.M."/>
            <person name="Emdad E.M."/>
            <person name="Halim A."/>
            <person name="Hossen Q.M.M."/>
            <person name="Hossain M.Z."/>
            <person name="Ahmed B."/>
            <person name="Rahim S."/>
            <person name="Rahman M.S."/>
            <person name="Alam M.M."/>
            <person name="Hou S."/>
            <person name="Wan X."/>
            <person name="Saito J.A."/>
            <person name="Alam M."/>
        </authorList>
    </citation>
    <scope>NUCLEOTIDE SEQUENCE [LARGE SCALE GENOMIC DNA]</scope>
    <source>
        <strain evidence="2 3">MS6</strain>
    </source>
</reference>
<gene>
    <name evidence="2" type="ORF">MPH_11149</name>
</gene>
<dbReference type="EMBL" id="AHHD01000467">
    <property type="protein sequence ID" value="EKG11656.1"/>
    <property type="molecule type" value="Genomic_DNA"/>
</dbReference>
<dbReference type="AlphaFoldDB" id="K2QP04"/>
<dbReference type="HOGENOM" id="CLU_2109503_0_0_1"/>
<dbReference type="Proteomes" id="UP000007129">
    <property type="component" value="Unassembled WGS sequence"/>
</dbReference>
<protein>
    <submittedName>
        <fullName evidence="2">Uncharacterized protein</fullName>
    </submittedName>
</protein>
<organism evidence="2 3">
    <name type="scientific">Macrophomina phaseolina (strain MS6)</name>
    <name type="common">Charcoal rot fungus</name>
    <dbReference type="NCBI Taxonomy" id="1126212"/>
    <lineage>
        <taxon>Eukaryota</taxon>
        <taxon>Fungi</taxon>
        <taxon>Dikarya</taxon>
        <taxon>Ascomycota</taxon>
        <taxon>Pezizomycotina</taxon>
        <taxon>Dothideomycetes</taxon>
        <taxon>Dothideomycetes incertae sedis</taxon>
        <taxon>Botryosphaeriales</taxon>
        <taxon>Botryosphaeriaceae</taxon>
        <taxon>Macrophomina</taxon>
    </lineage>
</organism>
<accession>K2QP04</accession>
<comment type="caution">
    <text evidence="2">The sequence shown here is derived from an EMBL/GenBank/DDBJ whole genome shotgun (WGS) entry which is preliminary data.</text>
</comment>